<keyword evidence="3" id="KW-0479">Metal-binding</keyword>
<dbReference type="AlphaFoldDB" id="A0A816TMA4"/>
<feature type="chain" id="PRO_5032731684" description="Amine oxidase domain-containing protein" evidence="7">
    <location>
        <begin position="24"/>
        <end position="689"/>
    </location>
</feature>
<name>A0A816TMA4_9BILA</name>
<comment type="cofactor">
    <cofactor evidence="1">
        <name>Zn(2+)</name>
        <dbReference type="ChEBI" id="CHEBI:29105"/>
    </cofactor>
</comment>
<dbReference type="Gene3D" id="3.50.50.60">
    <property type="entry name" value="FAD/NAD(P)-binding domain"/>
    <property type="match status" value="1"/>
</dbReference>
<keyword evidence="4" id="KW-0378">Hydrolase</keyword>
<dbReference type="Proteomes" id="UP000663887">
    <property type="component" value="Unassembled WGS sequence"/>
</dbReference>
<dbReference type="SUPFAM" id="SSF51905">
    <property type="entry name" value="FAD/NAD(P)-binding domain"/>
    <property type="match status" value="1"/>
</dbReference>
<accession>A0A816TMA4</accession>
<dbReference type="PANTHER" id="PTHR10742">
    <property type="entry name" value="FLAVIN MONOAMINE OXIDASE"/>
    <property type="match status" value="1"/>
</dbReference>
<sequence>MRAKQNIHLGLVPLICFLHLCSAQVIRTKVAVLGGGMAGVISARTLSENGISDFVIIEAESVLGGRMKQAQFGGYMIELGANWIQGTRNKETGKENPLWTLAKKYKLKSTLSDFESVLTYDQNGLTDYSDVLEQAFDKYDQVMEDAELREERKLKDLSFAQGLSLRGWTPRTSYEKLADWFAFDFEFADTPSASSMIGAAIGDDMSDDNRFVTDQRGFALLVREEANKFATRNNILYKSTVTKVTYSKSSVNITLKSGLMIVADYAICTFSLGVLQHNDVQFIPQFPAWKQESISTFKMATYTKIFLQFPYKFWNSKQFSLYADPYRRGYYPAWQSLSEIGFFPGSNILFVTVVTDQAYIVEAQSNNQTLMEIMAVLKSMYGQTVPKPNNSYYYRWTDDPLYRGSYKPKGGDWVTINEEQGQTVQEFEQTERTVVHSTHKIIYLQPIGSFDHSRTPSLDIICEFYRPFFPGCELEILPQIDFIDFSKHAQAEKRINRYTQQPQYLTSFIINHLKKMRRQRQNNNNQELFCIGVTMADIYPEHNWNFVYGEASIDDGIGIYSFARLDPSFPNTATAGPCTDDERILILKRAVGVFVHEVIHLFNIEHCIYYLCLMNGSETEEEMDGHPLYLCPVCLRKMYSALGKETKHFNTIQMYTAILDLCKIFHFKEESSWYEHRLSLLNAEEDKKL</sequence>
<gene>
    <name evidence="9" type="ORF">XDN619_LOCUS18737</name>
</gene>
<feature type="domain" description="Amine oxidase" evidence="8">
    <location>
        <begin position="37"/>
        <end position="407"/>
    </location>
</feature>
<evidence type="ECO:0000256" key="1">
    <source>
        <dbReference type="ARBA" id="ARBA00001947"/>
    </source>
</evidence>
<evidence type="ECO:0000256" key="2">
    <source>
        <dbReference type="ARBA" id="ARBA00022670"/>
    </source>
</evidence>
<evidence type="ECO:0000256" key="5">
    <source>
        <dbReference type="ARBA" id="ARBA00022833"/>
    </source>
</evidence>
<evidence type="ECO:0000313" key="9">
    <source>
        <dbReference type="EMBL" id="CAF2101247.1"/>
    </source>
</evidence>
<evidence type="ECO:0000313" key="10">
    <source>
        <dbReference type="Proteomes" id="UP000663887"/>
    </source>
</evidence>
<evidence type="ECO:0000256" key="4">
    <source>
        <dbReference type="ARBA" id="ARBA00022801"/>
    </source>
</evidence>
<dbReference type="Pfam" id="PF01593">
    <property type="entry name" value="Amino_oxidase"/>
    <property type="match status" value="1"/>
</dbReference>
<dbReference type="InterPro" id="IPR024079">
    <property type="entry name" value="MetalloPept_cat_dom_sf"/>
</dbReference>
<dbReference type="CDD" id="cd11375">
    <property type="entry name" value="Peptidase_M54"/>
    <property type="match status" value="1"/>
</dbReference>
<dbReference type="Gene3D" id="3.90.660.10">
    <property type="match status" value="1"/>
</dbReference>
<evidence type="ECO:0000256" key="6">
    <source>
        <dbReference type="ARBA" id="ARBA00023049"/>
    </source>
</evidence>
<dbReference type="SUPFAM" id="SSF54373">
    <property type="entry name" value="FAD-linked reductases, C-terminal domain"/>
    <property type="match status" value="1"/>
</dbReference>
<comment type="caution">
    <text evidence="9">The sequence shown here is derived from an EMBL/GenBank/DDBJ whole genome shotgun (WGS) entry which is preliminary data.</text>
</comment>
<dbReference type="GO" id="GO:0016491">
    <property type="term" value="F:oxidoreductase activity"/>
    <property type="evidence" value="ECO:0007669"/>
    <property type="project" value="InterPro"/>
</dbReference>
<keyword evidence="6" id="KW-0482">Metalloprotease</keyword>
<protein>
    <recommendedName>
        <fullName evidence="8">Amine oxidase domain-containing protein</fullName>
    </recommendedName>
</protein>
<keyword evidence="7" id="KW-0732">Signal</keyword>
<dbReference type="InterPro" id="IPR036188">
    <property type="entry name" value="FAD/NAD-bd_sf"/>
</dbReference>
<dbReference type="Pfam" id="PF07998">
    <property type="entry name" value="Peptidase_M54"/>
    <property type="match status" value="1"/>
</dbReference>
<dbReference type="GO" id="GO:0006508">
    <property type="term" value="P:proteolysis"/>
    <property type="evidence" value="ECO:0007669"/>
    <property type="project" value="UniProtKB-KW"/>
</dbReference>
<organism evidence="9 10">
    <name type="scientific">Rotaria magnacalcarata</name>
    <dbReference type="NCBI Taxonomy" id="392030"/>
    <lineage>
        <taxon>Eukaryota</taxon>
        <taxon>Metazoa</taxon>
        <taxon>Spiralia</taxon>
        <taxon>Gnathifera</taxon>
        <taxon>Rotifera</taxon>
        <taxon>Eurotatoria</taxon>
        <taxon>Bdelloidea</taxon>
        <taxon>Philodinida</taxon>
        <taxon>Philodinidae</taxon>
        <taxon>Rotaria</taxon>
    </lineage>
</organism>
<evidence type="ECO:0000256" key="3">
    <source>
        <dbReference type="ARBA" id="ARBA00022723"/>
    </source>
</evidence>
<dbReference type="InterPro" id="IPR012962">
    <property type="entry name" value="Pept_M54_archaemetzincn"/>
</dbReference>
<reference evidence="9" key="1">
    <citation type="submission" date="2021-02" db="EMBL/GenBank/DDBJ databases">
        <authorList>
            <person name="Nowell W R."/>
        </authorList>
    </citation>
    <scope>NUCLEOTIDE SEQUENCE</scope>
</reference>
<keyword evidence="2" id="KW-0645">Protease</keyword>
<dbReference type="GO" id="GO:0046872">
    <property type="term" value="F:metal ion binding"/>
    <property type="evidence" value="ECO:0007669"/>
    <property type="project" value="UniProtKB-KW"/>
</dbReference>
<dbReference type="Gene3D" id="3.40.390.10">
    <property type="entry name" value="Collagenase (Catalytic Domain)"/>
    <property type="match status" value="1"/>
</dbReference>
<dbReference type="EMBL" id="CAJNRG010008087">
    <property type="protein sequence ID" value="CAF2101247.1"/>
    <property type="molecule type" value="Genomic_DNA"/>
</dbReference>
<dbReference type="SUPFAM" id="SSF55486">
    <property type="entry name" value="Metalloproteases ('zincins'), catalytic domain"/>
    <property type="match status" value="1"/>
</dbReference>
<evidence type="ECO:0000259" key="8">
    <source>
        <dbReference type="Pfam" id="PF01593"/>
    </source>
</evidence>
<dbReference type="GO" id="GO:0006598">
    <property type="term" value="P:polyamine catabolic process"/>
    <property type="evidence" value="ECO:0007669"/>
    <property type="project" value="TreeGrafter"/>
</dbReference>
<dbReference type="InterPro" id="IPR002937">
    <property type="entry name" value="Amino_oxidase"/>
</dbReference>
<dbReference type="GO" id="GO:0008237">
    <property type="term" value="F:metallopeptidase activity"/>
    <property type="evidence" value="ECO:0007669"/>
    <property type="project" value="UniProtKB-KW"/>
</dbReference>
<proteinExistence type="predicted"/>
<dbReference type="PANTHER" id="PTHR10742:SF313">
    <property type="entry name" value="AMINE OXIDASE"/>
    <property type="match status" value="1"/>
</dbReference>
<evidence type="ECO:0000256" key="7">
    <source>
        <dbReference type="SAM" id="SignalP"/>
    </source>
</evidence>
<dbReference type="InterPro" id="IPR050281">
    <property type="entry name" value="Flavin_monoamine_oxidase"/>
</dbReference>
<feature type="signal peptide" evidence="7">
    <location>
        <begin position="1"/>
        <end position="23"/>
    </location>
</feature>
<keyword evidence="5" id="KW-0862">Zinc</keyword>